<evidence type="ECO:0000313" key="1">
    <source>
        <dbReference type="EMBL" id="CAG9934291.1"/>
    </source>
</evidence>
<sequence length="45" mass="5504">MGHTNNRKLKMDFVLLEVWHAQKLFFMQKTIDIKNVMLCLYIIFM</sequence>
<reference evidence="1 2" key="1">
    <citation type="submission" date="2021-10" db="EMBL/GenBank/DDBJ databases">
        <authorList>
            <person name="Koch H."/>
        </authorList>
    </citation>
    <scope>NUCLEOTIDE SEQUENCE [LARGE SCALE GENOMIC DNA]</scope>
    <source>
        <strain evidence="1">6680</strain>
    </source>
</reference>
<evidence type="ECO:0000313" key="2">
    <source>
        <dbReference type="Proteomes" id="UP000839052"/>
    </source>
</evidence>
<keyword evidence="2" id="KW-1185">Reference proteome</keyword>
<organism evidence="1 2">
    <name type="scientific">Candidatus Nitrotoga arctica</name>
    <dbReference type="NCBI Taxonomy" id="453162"/>
    <lineage>
        <taxon>Bacteria</taxon>
        <taxon>Pseudomonadati</taxon>
        <taxon>Pseudomonadota</taxon>
        <taxon>Betaproteobacteria</taxon>
        <taxon>Nitrosomonadales</taxon>
        <taxon>Gallionellaceae</taxon>
        <taxon>Candidatus Nitrotoga</taxon>
    </lineage>
</organism>
<protein>
    <submittedName>
        <fullName evidence="1">Uncharacterized protein</fullName>
    </submittedName>
</protein>
<gene>
    <name evidence="1" type="ORF">NTG6680_3042</name>
</gene>
<proteinExistence type="predicted"/>
<accession>A0ABN8AR75</accession>
<dbReference type="Proteomes" id="UP000839052">
    <property type="component" value="Chromosome"/>
</dbReference>
<dbReference type="EMBL" id="OU912926">
    <property type="protein sequence ID" value="CAG9934291.1"/>
    <property type="molecule type" value="Genomic_DNA"/>
</dbReference>
<name>A0ABN8AR75_9PROT</name>